<feature type="region of interest" description="Disordered" evidence="1">
    <location>
        <begin position="342"/>
        <end position="404"/>
    </location>
</feature>
<feature type="region of interest" description="Disordered" evidence="1">
    <location>
        <begin position="110"/>
        <end position="133"/>
    </location>
</feature>
<dbReference type="PANTHER" id="PTHR46007:SF8">
    <property type="entry name" value="C2H2-TYPE DOMAIN-CONTAINING PROTEIN"/>
    <property type="match status" value="1"/>
</dbReference>
<dbReference type="PANTHER" id="PTHR46007">
    <property type="entry name" value="MEDIATOR OF RNA POLYMERASE II TRANSCRIPTION SUBUNIT 12"/>
    <property type="match status" value="1"/>
</dbReference>
<feature type="compositionally biased region" description="Basic and acidic residues" evidence="1">
    <location>
        <begin position="875"/>
        <end position="886"/>
    </location>
</feature>
<reference evidence="2" key="2">
    <citation type="journal article" date="2022" name="Microbiol. Resour. Announc.">
        <title>Whole-Genome Sequence of Entomortierella parvispora E1425, a Mucoromycotan Fungus Associated with Burkholderiaceae-Related Endosymbiotic Bacteria.</title>
        <authorList>
            <person name="Herlambang A."/>
            <person name="Guo Y."/>
            <person name="Takashima Y."/>
            <person name="Narisawa K."/>
            <person name="Ohta H."/>
            <person name="Nishizawa T."/>
        </authorList>
    </citation>
    <scope>NUCLEOTIDE SEQUENCE</scope>
    <source>
        <strain evidence="2">E1425</strain>
    </source>
</reference>
<feature type="compositionally biased region" description="Polar residues" evidence="1">
    <location>
        <begin position="41"/>
        <end position="60"/>
    </location>
</feature>
<dbReference type="Proteomes" id="UP000827284">
    <property type="component" value="Unassembled WGS sequence"/>
</dbReference>
<feature type="region of interest" description="Disordered" evidence="1">
    <location>
        <begin position="420"/>
        <end position="461"/>
    </location>
</feature>
<feature type="compositionally biased region" description="Basic residues" evidence="1">
    <location>
        <begin position="864"/>
        <end position="874"/>
    </location>
</feature>
<reference evidence="2" key="1">
    <citation type="submission" date="2021-11" db="EMBL/GenBank/DDBJ databases">
        <authorList>
            <person name="Herlambang A."/>
            <person name="Guo Y."/>
            <person name="Takashima Y."/>
            <person name="Nishizawa T."/>
        </authorList>
    </citation>
    <scope>NUCLEOTIDE SEQUENCE</scope>
    <source>
        <strain evidence="2">E1425</strain>
    </source>
</reference>
<feature type="region of interest" description="Disordered" evidence="1">
    <location>
        <begin position="1"/>
        <end position="78"/>
    </location>
</feature>
<feature type="compositionally biased region" description="Basic and acidic residues" evidence="1">
    <location>
        <begin position="342"/>
        <end position="357"/>
    </location>
</feature>
<evidence type="ECO:0000313" key="2">
    <source>
        <dbReference type="EMBL" id="GJJ73570.1"/>
    </source>
</evidence>
<feature type="compositionally biased region" description="Low complexity" evidence="1">
    <location>
        <begin position="63"/>
        <end position="78"/>
    </location>
</feature>
<feature type="compositionally biased region" description="Polar residues" evidence="1">
    <location>
        <begin position="545"/>
        <end position="557"/>
    </location>
</feature>
<feature type="compositionally biased region" description="Polar residues" evidence="1">
    <location>
        <begin position="118"/>
        <end position="133"/>
    </location>
</feature>
<dbReference type="InterPro" id="IPR051647">
    <property type="entry name" value="Mediator_comp_sub12"/>
</dbReference>
<evidence type="ECO:0000256" key="1">
    <source>
        <dbReference type="SAM" id="MobiDB-lite"/>
    </source>
</evidence>
<dbReference type="OrthoDB" id="2418644at2759"/>
<proteinExistence type="predicted"/>
<protein>
    <submittedName>
        <fullName evidence="2">Uncharacterized protein</fullName>
    </submittedName>
</protein>
<dbReference type="EMBL" id="BQFW01000008">
    <property type="protein sequence ID" value="GJJ73570.1"/>
    <property type="molecule type" value="Genomic_DNA"/>
</dbReference>
<comment type="caution">
    <text evidence="2">The sequence shown here is derived from an EMBL/GenBank/DDBJ whole genome shotgun (WGS) entry which is preliminary data.</text>
</comment>
<feature type="compositionally biased region" description="Basic and acidic residues" evidence="1">
    <location>
        <begin position="813"/>
        <end position="823"/>
    </location>
</feature>
<organism evidence="2 3">
    <name type="scientific">Entomortierella parvispora</name>
    <dbReference type="NCBI Taxonomy" id="205924"/>
    <lineage>
        <taxon>Eukaryota</taxon>
        <taxon>Fungi</taxon>
        <taxon>Fungi incertae sedis</taxon>
        <taxon>Mucoromycota</taxon>
        <taxon>Mortierellomycotina</taxon>
        <taxon>Mortierellomycetes</taxon>
        <taxon>Mortierellales</taxon>
        <taxon>Mortierellaceae</taxon>
        <taxon>Entomortierella</taxon>
    </lineage>
</organism>
<feature type="region of interest" description="Disordered" evidence="1">
    <location>
        <begin position="644"/>
        <end position="671"/>
    </location>
</feature>
<keyword evidence="3" id="KW-1185">Reference proteome</keyword>
<feature type="compositionally biased region" description="Low complexity" evidence="1">
    <location>
        <begin position="662"/>
        <end position="671"/>
    </location>
</feature>
<feature type="compositionally biased region" description="Acidic residues" evidence="1">
    <location>
        <begin position="801"/>
        <end position="812"/>
    </location>
</feature>
<accession>A0A9P3LX83</accession>
<feature type="region of interest" description="Disordered" evidence="1">
    <location>
        <begin position="861"/>
        <end position="886"/>
    </location>
</feature>
<sequence>MAMAMAQSDLDRSFSASSTSSSSATATTTTTINNTAATTIGQRNSSNGTLHNKSRNNSGGASTGRNSDNDSTNNNYTDSDLMNSLANFGLYNDYNDSTIYDSDIGGSSNNFDDELGNESDNSSGRLFSSNQTGPKDGPILTRLLSNGDLFPMILGELDTWSLLQLASINARFRREILVPATPNLCCLNQFFRTRTVICPMAHFESLKDFMAKYRSFKPLHIHFTYSEKSSLMTLTPEISAPIYNSKTDPLFSHLSTSPVSTSHLMGVNQSISINLTSTTNSLFQVHHPITVPQRRQLLMQGNMHQQQQQHSQSLQGQQIVHPQEQLLAQNHQLQQLRHEKQQAELHKQQQYHQEKQQKQQKQQPHLLRPRPDQKQTLSHTQHENDQPENAGGSSNSSSSSINTGMKTMSTTAALKQHASFPLAHASTRTDGSDSESARKEIEINGEEDKNSIEGTSRATKETIPKSGLTAAITKASAASTDSIRSTLTSISVISVPSGPTTPTTEPAALTTVTTVWDPATPVEVPLYGSRSMDYYGPGNTVKSGDSIYSLQSRSPPTYTVDRPSNPHLPRHQHQRSISDAIPIWSTSYSPFSSSSPASSGHASSAADQHHGFELTYWQKFALNELFMRLLPFLKTLTIGRTDRPTLRRERDSSSWVSHSRTRTVSPLTSSSSSATTAAAIPSASAVESNIGSSGSYPNNTHNNNGAQGESDLYMGVCFFLARCFNVMHDMPDTALESVVWMDVTANDVVLLNKMIELRDIMVDERYWKRGYWGVVYDSRSNSPQSNSNAHSKSASSSSESLQEEEEEEDDENEARGPDGRDWDGFYFLMYQDQTTTDPPVDPTKPVQVYKSLRAKVVEATTVPKAHRLQRRKGKGKDSVRDARLSP</sequence>
<name>A0A9P3LX83_9FUNG</name>
<evidence type="ECO:0000313" key="3">
    <source>
        <dbReference type="Proteomes" id="UP000827284"/>
    </source>
</evidence>
<feature type="region of interest" description="Disordered" evidence="1">
    <location>
        <begin position="545"/>
        <end position="575"/>
    </location>
</feature>
<gene>
    <name evidence="2" type="ORF">EMPS_05928</name>
</gene>
<dbReference type="GO" id="GO:0016592">
    <property type="term" value="C:mediator complex"/>
    <property type="evidence" value="ECO:0007669"/>
    <property type="project" value="TreeGrafter"/>
</dbReference>
<dbReference type="AlphaFoldDB" id="A0A9P3LX83"/>
<dbReference type="GO" id="GO:0045944">
    <property type="term" value="P:positive regulation of transcription by RNA polymerase II"/>
    <property type="evidence" value="ECO:0007669"/>
    <property type="project" value="TreeGrafter"/>
</dbReference>
<feature type="compositionally biased region" description="Basic and acidic residues" evidence="1">
    <location>
        <begin position="435"/>
        <end position="451"/>
    </location>
</feature>
<feature type="region of interest" description="Disordered" evidence="1">
    <location>
        <begin position="779"/>
        <end position="823"/>
    </location>
</feature>
<feature type="compositionally biased region" description="Low complexity" evidence="1">
    <location>
        <begin position="15"/>
        <end position="40"/>
    </location>
</feature>
<feature type="compositionally biased region" description="Low complexity" evidence="1">
    <location>
        <begin position="785"/>
        <end position="800"/>
    </location>
</feature>
<dbReference type="GO" id="GO:0003713">
    <property type="term" value="F:transcription coactivator activity"/>
    <property type="evidence" value="ECO:0007669"/>
    <property type="project" value="TreeGrafter"/>
</dbReference>